<protein>
    <submittedName>
        <fullName evidence="3">Short chain dehydrogenase</fullName>
    </submittedName>
</protein>
<dbReference type="PANTHER" id="PTHR24321">
    <property type="entry name" value="DEHYDROGENASES, SHORT CHAIN"/>
    <property type="match status" value="1"/>
</dbReference>
<reference evidence="3" key="2">
    <citation type="submission" date="2020-09" db="EMBL/GenBank/DDBJ databases">
        <authorList>
            <person name="Sun Q."/>
            <person name="Kim S."/>
        </authorList>
    </citation>
    <scope>NUCLEOTIDE SEQUENCE</scope>
    <source>
        <strain evidence="3">KCTC 42651</strain>
    </source>
</reference>
<reference evidence="3" key="1">
    <citation type="journal article" date="2014" name="Int. J. Syst. Evol. Microbiol.">
        <title>Complete genome sequence of Corynebacterium casei LMG S-19264T (=DSM 44701T), isolated from a smear-ripened cheese.</title>
        <authorList>
            <consortium name="US DOE Joint Genome Institute (JGI-PGF)"/>
            <person name="Walter F."/>
            <person name="Albersmeier A."/>
            <person name="Kalinowski J."/>
            <person name="Ruckert C."/>
        </authorList>
    </citation>
    <scope>NUCLEOTIDE SEQUENCE</scope>
    <source>
        <strain evidence="3">KCTC 42651</strain>
    </source>
</reference>
<dbReference type="Pfam" id="PF13561">
    <property type="entry name" value="adh_short_C2"/>
    <property type="match status" value="1"/>
</dbReference>
<dbReference type="PRINTS" id="PR00081">
    <property type="entry name" value="GDHRDH"/>
</dbReference>
<keyword evidence="2" id="KW-0560">Oxidoreductase</keyword>
<dbReference type="SUPFAM" id="SSF51735">
    <property type="entry name" value="NAD(P)-binding Rossmann-fold domains"/>
    <property type="match status" value="1"/>
</dbReference>
<dbReference type="NCBIfam" id="NF005559">
    <property type="entry name" value="PRK07231.1"/>
    <property type="match status" value="1"/>
</dbReference>
<dbReference type="PANTHER" id="PTHR24321:SF8">
    <property type="entry name" value="ESTRADIOL 17-BETA-DEHYDROGENASE 8-RELATED"/>
    <property type="match status" value="1"/>
</dbReference>
<keyword evidence="4" id="KW-1185">Reference proteome</keyword>
<dbReference type="AlphaFoldDB" id="A0A919CP31"/>
<comment type="caution">
    <text evidence="3">The sequence shown here is derived from an EMBL/GenBank/DDBJ whole genome shotgun (WGS) entry which is preliminary data.</text>
</comment>
<organism evidence="3 4">
    <name type="scientific">Thalassobaculum fulvum</name>
    <dbReference type="NCBI Taxonomy" id="1633335"/>
    <lineage>
        <taxon>Bacteria</taxon>
        <taxon>Pseudomonadati</taxon>
        <taxon>Pseudomonadota</taxon>
        <taxon>Alphaproteobacteria</taxon>
        <taxon>Rhodospirillales</taxon>
        <taxon>Thalassobaculaceae</taxon>
        <taxon>Thalassobaculum</taxon>
    </lineage>
</organism>
<name>A0A919CP31_9PROT</name>
<gene>
    <name evidence="3" type="ORF">GCM10017083_04380</name>
</gene>
<evidence type="ECO:0000256" key="1">
    <source>
        <dbReference type="ARBA" id="ARBA00006484"/>
    </source>
</evidence>
<evidence type="ECO:0000256" key="2">
    <source>
        <dbReference type="ARBA" id="ARBA00023002"/>
    </source>
</evidence>
<evidence type="ECO:0000313" key="4">
    <source>
        <dbReference type="Proteomes" id="UP000630353"/>
    </source>
</evidence>
<proteinExistence type="inferred from homology"/>
<dbReference type="EMBL" id="BMZS01000001">
    <property type="protein sequence ID" value="GHD40778.1"/>
    <property type="molecule type" value="Genomic_DNA"/>
</dbReference>
<dbReference type="Gene3D" id="3.40.50.720">
    <property type="entry name" value="NAD(P)-binding Rossmann-like Domain"/>
    <property type="match status" value="1"/>
</dbReference>
<dbReference type="Proteomes" id="UP000630353">
    <property type="component" value="Unassembled WGS sequence"/>
</dbReference>
<sequence>MGKLDGKVAIVTGAGGGIGMAAARLFAAEGAKLMLVDLDGDRLAALARSVGEDRADWTAADVTDAEQVKAYVARTVERFGGVDVSLLNAGIEGKVAPLTEQSDDDFDKVIAVNVRGVWLGLKYTLPAMAKRGGGSIVITASTAGIRAVPGIAPYICSKHAVIGLMRSGAMEGAKDKVRVNSVNPSPIETDMIHRLEDAYNPNRGNRQPMAEATPLRRYGQPEEVARLMLFLASDDASFCTGGVYMVDGGVSAGRA</sequence>
<dbReference type="FunFam" id="3.40.50.720:FF:000084">
    <property type="entry name" value="Short-chain dehydrogenase reductase"/>
    <property type="match status" value="1"/>
</dbReference>
<accession>A0A919CP31</accession>
<dbReference type="InterPro" id="IPR036291">
    <property type="entry name" value="NAD(P)-bd_dom_sf"/>
</dbReference>
<comment type="similarity">
    <text evidence="1">Belongs to the short-chain dehydrogenases/reductases (SDR) family.</text>
</comment>
<dbReference type="CDD" id="cd05233">
    <property type="entry name" value="SDR_c"/>
    <property type="match status" value="1"/>
</dbReference>
<evidence type="ECO:0000313" key="3">
    <source>
        <dbReference type="EMBL" id="GHD40778.1"/>
    </source>
</evidence>
<dbReference type="RefSeq" id="WP_189987261.1">
    <property type="nucleotide sequence ID" value="NZ_BMZS01000001.1"/>
</dbReference>
<dbReference type="GO" id="GO:0016491">
    <property type="term" value="F:oxidoreductase activity"/>
    <property type="evidence" value="ECO:0007669"/>
    <property type="project" value="UniProtKB-KW"/>
</dbReference>
<dbReference type="InterPro" id="IPR002347">
    <property type="entry name" value="SDR_fam"/>
</dbReference>